<proteinExistence type="inferred from homology"/>
<protein>
    <submittedName>
        <fullName evidence="7">ATP-binding cassette domain-containing protein</fullName>
    </submittedName>
</protein>
<feature type="domain" description="ABC transporter" evidence="6">
    <location>
        <begin position="19"/>
        <end position="249"/>
    </location>
</feature>
<keyword evidence="8" id="KW-1185">Reference proteome</keyword>
<evidence type="ECO:0000256" key="4">
    <source>
        <dbReference type="ARBA" id="ARBA00022840"/>
    </source>
</evidence>
<dbReference type="Proteomes" id="UP000322634">
    <property type="component" value="Unassembled WGS sequence"/>
</dbReference>
<dbReference type="GO" id="GO:0015658">
    <property type="term" value="F:branched-chain amino acid transmembrane transporter activity"/>
    <property type="evidence" value="ECO:0007669"/>
    <property type="project" value="TreeGrafter"/>
</dbReference>
<dbReference type="PROSITE" id="PS50893">
    <property type="entry name" value="ABC_TRANSPORTER_2"/>
    <property type="match status" value="1"/>
</dbReference>
<comment type="similarity">
    <text evidence="1">Belongs to the ABC transporter superfamily.</text>
</comment>
<dbReference type="InterPro" id="IPR017871">
    <property type="entry name" value="ABC_transporter-like_CS"/>
</dbReference>
<dbReference type="PROSITE" id="PS00211">
    <property type="entry name" value="ABC_TRANSPORTER_1"/>
    <property type="match status" value="1"/>
</dbReference>
<dbReference type="GO" id="GO:0015807">
    <property type="term" value="P:L-amino acid transport"/>
    <property type="evidence" value="ECO:0007669"/>
    <property type="project" value="TreeGrafter"/>
</dbReference>
<keyword evidence="2" id="KW-0813">Transport</keyword>
<keyword evidence="5" id="KW-0029">Amino-acid transport</keyword>
<dbReference type="Pfam" id="PF00005">
    <property type="entry name" value="ABC_tran"/>
    <property type="match status" value="1"/>
</dbReference>
<organism evidence="7 8">
    <name type="scientific">Actinomadura syzygii</name>
    <dbReference type="NCBI Taxonomy" id="1427538"/>
    <lineage>
        <taxon>Bacteria</taxon>
        <taxon>Bacillati</taxon>
        <taxon>Actinomycetota</taxon>
        <taxon>Actinomycetes</taxon>
        <taxon>Streptosporangiales</taxon>
        <taxon>Thermomonosporaceae</taxon>
        <taxon>Actinomadura</taxon>
    </lineage>
</organism>
<evidence type="ECO:0000313" key="8">
    <source>
        <dbReference type="Proteomes" id="UP000322634"/>
    </source>
</evidence>
<dbReference type="EMBL" id="VSFF01000015">
    <property type="protein sequence ID" value="TYC08927.1"/>
    <property type="molecule type" value="Genomic_DNA"/>
</dbReference>
<dbReference type="SUPFAM" id="SSF52540">
    <property type="entry name" value="P-loop containing nucleoside triphosphate hydrolases"/>
    <property type="match status" value="1"/>
</dbReference>
<evidence type="ECO:0000256" key="1">
    <source>
        <dbReference type="ARBA" id="ARBA00005417"/>
    </source>
</evidence>
<dbReference type="InterPro" id="IPR052156">
    <property type="entry name" value="BCAA_Transport_ATP-bd_LivF"/>
</dbReference>
<evidence type="ECO:0000256" key="2">
    <source>
        <dbReference type="ARBA" id="ARBA00022448"/>
    </source>
</evidence>
<dbReference type="Gene3D" id="3.40.50.300">
    <property type="entry name" value="P-loop containing nucleotide triphosphate hydrolases"/>
    <property type="match status" value="1"/>
</dbReference>
<name>A0A5D0TSU2_9ACTN</name>
<dbReference type="GO" id="GO:0005524">
    <property type="term" value="F:ATP binding"/>
    <property type="evidence" value="ECO:0007669"/>
    <property type="project" value="UniProtKB-KW"/>
</dbReference>
<dbReference type="InterPro" id="IPR027417">
    <property type="entry name" value="P-loop_NTPase"/>
</dbReference>
<evidence type="ECO:0000256" key="3">
    <source>
        <dbReference type="ARBA" id="ARBA00022741"/>
    </source>
</evidence>
<dbReference type="InterPro" id="IPR003593">
    <property type="entry name" value="AAA+_ATPase"/>
</dbReference>
<comment type="caution">
    <text evidence="7">The sequence shown here is derived from an EMBL/GenBank/DDBJ whole genome shotgun (WGS) entry which is preliminary data.</text>
</comment>
<dbReference type="AlphaFoldDB" id="A0A5D0TSU2"/>
<dbReference type="PANTHER" id="PTHR43820">
    <property type="entry name" value="HIGH-AFFINITY BRANCHED-CHAIN AMINO ACID TRANSPORT ATP-BINDING PROTEIN LIVF"/>
    <property type="match status" value="1"/>
</dbReference>
<evidence type="ECO:0000313" key="7">
    <source>
        <dbReference type="EMBL" id="TYC08927.1"/>
    </source>
</evidence>
<dbReference type="PANTHER" id="PTHR43820:SF4">
    <property type="entry name" value="HIGH-AFFINITY BRANCHED-CHAIN AMINO ACID TRANSPORT ATP-BINDING PROTEIN LIVF"/>
    <property type="match status" value="1"/>
</dbReference>
<gene>
    <name evidence="7" type="ORF">FXF65_35990</name>
</gene>
<dbReference type="GO" id="GO:0016887">
    <property type="term" value="F:ATP hydrolysis activity"/>
    <property type="evidence" value="ECO:0007669"/>
    <property type="project" value="InterPro"/>
</dbReference>
<dbReference type="InterPro" id="IPR003439">
    <property type="entry name" value="ABC_transporter-like_ATP-bd"/>
</dbReference>
<dbReference type="SMART" id="SM00382">
    <property type="entry name" value="AAA"/>
    <property type="match status" value="1"/>
</dbReference>
<accession>A0A5D0TSU2</accession>
<keyword evidence="3" id="KW-0547">Nucleotide-binding</keyword>
<evidence type="ECO:0000256" key="5">
    <source>
        <dbReference type="ARBA" id="ARBA00022970"/>
    </source>
</evidence>
<reference evidence="7 8" key="1">
    <citation type="submission" date="2019-08" db="EMBL/GenBank/DDBJ databases">
        <title>Actinomadura sp. nov. CYP1-5 isolated from mountain soil.</title>
        <authorList>
            <person name="Songsumanus A."/>
            <person name="Kuncharoen N."/>
            <person name="Kudo T."/>
            <person name="Yuki M."/>
            <person name="Igarashi Y."/>
            <person name="Tanasupawat S."/>
        </authorList>
    </citation>
    <scope>NUCLEOTIDE SEQUENCE [LARGE SCALE GENOMIC DNA]</scope>
    <source>
        <strain evidence="7 8">GKU157</strain>
    </source>
</reference>
<dbReference type="OrthoDB" id="5179231at2"/>
<sequence length="262" mass="27125">MATTETTPETPSENGRAALEVRDLRVGYGKAVALNLAGQALTVPAGGVTLLLGANGAGKSSLVNAAYGAVRGTGVVLLDGADVSAASAVERARRGMALVPQGRQLFPRMTVRENLQVMAELLGLPDEAVDRGIERFEPLRRGVRKSAGVLSGGEQQMLAISRALLGEPRVLLLDELSTGLAPVIVGELLDLLTGLAEDGVAALLTSPTSTRLLRRVDRGYVLVRGGVHAGPLAPDDLDAAYAEALGSVRRDVRDGSAAGHRA</sequence>
<evidence type="ECO:0000259" key="6">
    <source>
        <dbReference type="PROSITE" id="PS50893"/>
    </source>
</evidence>
<dbReference type="RefSeq" id="WP_148354546.1">
    <property type="nucleotide sequence ID" value="NZ_JBHSBF010000032.1"/>
</dbReference>
<keyword evidence="4 7" id="KW-0067">ATP-binding</keyword>